<dbReference type="AlphaFoldDB" id="A0A813HVW6"/>
<evidence type="ECO:0000256" key="1">
    <source>
        <dbReference type="ARBA" id="ARBA00007913"/>
    </source>
</evidence>
<dbReference type="Pfam" id="PF13087">
    <property type="entry name" value="AAA_12"/>
    <property type="match status" value="1"/>
</dbReference>
<organism evidence="8 9">
    <name type="scientific">Polarella glacialis</name>
    <name type="common">Dinoflagellate</name>
    <dbReference type="NCBI Taxonomy" id="89957"/>
    <lineage>
        <taxon>Eukaryota</taxon>
        <taxon>Sar</taxon>
        <taxon>Alveolata</taxon>
        <taxon>Dinophyceae</taxon>
        <taxon>Suessiales</taxon>
        <taxon>Suessiaceae</taxon>
        <taxon>Polarella</taxon>
    </lineage>
</organism>
<name>A0A813HVW6_POLGL</name>
<dbReference type="PANTHER" id="PTHR43788">
    <property type="entry name" value="DNA2/NAM7 HELICASE FAMILY MEMBER"/>
    <property type="match status" value="1"/>
</dbReference>
<feature type="domain" description="DNA2/NAM7 helicase-like C-terminal" evidence="7">
    <location>
        <begin position="627"/>
        <end position="817"/>
    </location>
</feature>
<evidence type="ECO:0008006" key="10">
    <source>
        <dbReference type="Google" id="ProtNLM"/>
    </source>
</evidence>
<dbReference type="PANTHER" id="PTHR43788:SF8">
    <property type="entry name" value="DNA-BINDING PROTEIN SMUBP-2"/>
    <property type="match status" value="1"/>
</dbReference>
<evidence type="ECO:0000259" key="6">
    <source>
        <dbReference type="Pfam" id="PF13086"/>
    </source>
</evidence>
<evidence type="ECO:0000256" key="4">
    <source>
        <dbReference type="ARBA" id="ARBA00022806"/>
    </source>
</evidence>
<evidence type="ECO:0000313" key="9">
    <source>
        <dbReference type="Proteomes" id="UP000654075"/>
    </source>
</evidence>
<reference evidence="8" key="1">
    <citation type="submission" date="2021-02" db="EMBL/GenBank/DDBJ databases">
        <authorList>
            <person name="Dougan E. K."/>
            <person name="Rhodes N."/>
            <person name="Thang M."/>
            <person name="Chan C."/>
        </authorList>
    </citation>
    <scope>NUCLEOTIDE SEQUENCE</scope>
</reference>
<evidence type="ECO:0000256" key="5">
    <source>
        <dbReference type="ARBA" id="ARBA00022840"/>
    </source>
</evidence>
<proteinExistence type="inferred from homology"/>
<feature type="non-terminal residue" evidence="8">
    <location>
        <position position="1"/>
    </location>
</feature>
<evidence type="ECO:0000313" key="8">
    <source>
        <dbReference type="EMBL" id="CAE8641533.1"/>
    </source>
</evidence>
<dbReference type="GO" id="GO:0043139">
    <property type="term" value="F:5'-3' DNA helicase activity"/>
    <property type="evidence" value="ECO:0007669"/>
    <property type="project" value="TreeGrafter"/>
</dbReference>
<keyword evidence="9" id="KW-1185">Reference proteome</keyword>
<dbReference type="InterPro" id="IPR047187">
    <property type="entry name" value="SF1_C_Upf1"/>
</dbReference>
<sequence length="959" mass="106668">AVAAIRTSCGPIWPLAATLWDSAEPAPLMSTLQRLDVRKELLKHAEDGLQCSFEQVNDIYERRKHYYETMEHNILKEFLDSVAEQRRSTFALPTFAGKGSGFSCGRSVRDGCNHTFQARLQERTSQLGVMSQLSDQEQQAKAEEQKAAAEALKDNVVIVSSAGGSTLFWITACQVASDTSATTLASRSPRVELRGMSYDGDALEHQGDLTLQPLLFAGDFASRFRAARELKVNMAPCPQLEQAILDPRTPVLGTYREAHLRMRQDLMPINPDQEAAVIGMRHRVEIIHGPPGTGKSTTIFHMISAHLPTSAAAVVTCICNQAVDAVAEKLKDFQDARTGGLPMLVLGNPKRVGHTAGLFTLDAQANREELVHCMERACAVLEKVVAGLQAVQDARLHCLLDGNFEPKPSRLSALELGRIPGLRKRLRVEHTVQQLEEFWDYLVRRDPRLSRIVLASEIIKTHLEVVRVVRIALARAAIKLMSVKLRGQGPFQCSFRSVGRPGEMIMQKSWAIGQHLENELSRLSTARRWLSFARERAPFRVVRRTRVFLCTIPSSYKIEQLEEEFEEDFPGRLFMGICDEAAATAETYVPQLLKIQVENIVLLGDHKQLQPLVIASDHKEPEQKKVSRSLMERMVDAGYRTTMLTTQYRMPDCLCNIVSGLFYRSMLRTAPEKLRKEQRATLGASALSKRLRWLDVSSSPGESQVGTSFVSAQEAALIAHLLRSDPLLSTTRETIKVVCLYKPQAGLIQKVCGDTFGAQRRNVEFVTVDACQGTEAPHVVLSTVRSQPGRIGFASNPRRLNVAISRAKETLTVVGCSEALACDVNWRKVLDGFRTSSEGSVEPPKTMADFRAQGLEELWLRAQGSGRGTASGGEAASSAAEAVQGQGQRWFWQGQEWQGQRWQGQRHLPQLPGRPLPLWFPVPIFSQQLMVQMPQLFLHSNSRADGDATAFSQQLKVQQ</sequence>
<dbReference type="Pfam" id="PF13086">
    <property type="entry name" value="AAA_11"/>
    <property type="match status" value="1"/>
</dbReference>
<keyword evidence="3" id="KW-0378">Hydrolase</keyword>
<dbReference type="InterPro" id="IPR041679">
    <property type="entry name" value="DNA2/NAM7-like_C"/>
</dbReference>
<dbReference type="OrthoDB" id="6513042at2759"/>
<dbReference type="SUPFAM" id="SSF52540">
    <property type="entry name" value="P-loop containing nucleoside triphosphate hydrolases"/>
    <property type="match status" value="1"/>
</dbReference>
<comment type="caution">
    <text evidence="8">The sequence shown here is derived from an EMBL/GenBank/DDBJ whole genome shotgun (WGS) entry which is preliminary data.</text>
</comment>
<dbReference type="GO" id="GO:0016787">
    <property type="term" value="F:hydrolase activity"/>
    <property type="evidence" value="ECO:0007669"/>
    <property type="project" value="UniProtKB-KW"/>
</dbReference>
<protein>
    <recommendedName>
        <fullName evidence="10">RNA helicase</fullName>
    </recommendedName>
</protein>
<dbReference type="InterPro" id="IPR050534">
    <property type="entry name" value="Coronavir_polyprotein_1ab"/>
</dbReference>
<dbReference type="EMBL" id="CAJNNV010032928">
    <property type="protein sequence ID" value="CAE8641533.1"/>
    <property type="molecule type" value="Genomic_DNA"/>
</dbReference>
<dbReference type="GO" id="GO:0005524">
    <property type="term" value="F:ATP binding"/>
    <property type="evidence" value="ECO:0007669"/>
    <property type="project" value="UniProtKB-KW"/>
</dbReference>
<dbReference type="InterPro" id="IPR027417">
    <property type="entry name" value="P-loop_NTPase"/>
</dbReference>
<evidence type="ECO:0000256" key="3">
    <source>
        <dbReference type="ARBA" id="ARBA00022801"/>
    </source>
</evidence>
<dbReference type="Proteomes" id="UP000654075">
    <property type="component" value="Unassembled WGS sequence"/>
</dbReference>
<keyword evidence="2" id="KW-0547">Nucleotide-binding</keyword>
<feature type="domain" description="DNA2/NAM7 helicase helicase" evidence="6">
    <location>
        <begin position="270"/>
        <end position="615"/>
    </location>
</feature>
<evidence type="ECO:0000256" key="2">
    <source>
        <dbReference type="ARBA" id="ARBA00022741"/>
    </source>
</evidence>
<evidence type="ECO:0000259" key="7">
    <source>
        <dbReference type="Pfam" id="PF13087"/>
    </source>
</evidence>
<dbReference type="CDD" id="cd18808">
    <property type="entry name" value="SF1_C_Upf1"/>
    <property type="match status" value="1"/>
</dbReference>
<dbReference type="OMA" id="STTIFHM"/>
<accession>A0A813HVW6</accession>
<comment type="similarity">
    <text evidence="1">Belongs to the DNA2/NAM7 helicase family.</text>
</comment>
<dbReference type="InterPro" id="IPR041677">
    <property type="entry name" value="DNA2/NAM7_AAA_11"/>
</dbReference>
<keyword evidence="4" id="KW-0347">Helicase</keyword>
<dbReference type="Gene3D" id="3.40.50.300">
    <property type="entry name" value="P-loop containing nucleotide triphosphate hydrolases"/>
    <property type="match status" value="3"/>
</dbReference>
<gene>
    <name evidence="8" type="ORF">PGLA1383_LOCUS56157</name>
</gene>
<keyword evidence="5" id="KW-0067">ATP-binding</keyword>